<dbReference type="CDD" id="cd16922">
    <property type="entry name" value="HATPase_EvgS-ArcB-TorS-like"/>
    <property type="match status" value="1"/>
</dbReference>
<evidence type="ECO:0000256" key="10">
    <source>
        <dbReference type="ARBA" id="ARBA00023136"/>
    </source>
</evidence>
<keyword evidence="7" id="KW-0418">Kinase</keyword>
<dbReference type="FunFam" id="1.10.287.130:FF:000038">
    <property type="entry name" value="Sensory transduction histidine kinase"/>
    <property type="match status" value="1"/>
</dbReference>
<dbReference type="Pfam" id="PF13188">
    <property type="entry name" value="PAS_8"/>
    <property type="match status" value="1"/>
</dbReference>
<protein>
    <recommendedName>
        <fullName evidence="3">histidine kinase</fullName>
        <ecNumber evidence="3">2.7.13.3</ecNumber>
    </recommendedName>
</protein>
<comment type="catalytic activity">
    <reaction evidence="1">
        <text>ATP + protein L-histidine = ADP + protein N-phospho-L-histidine.</text>
        <dbReference type="EC" id="2.7.13.3"/>
    </reaction>
</comment>
<evidence type="ECO:0000256" key="2">
    <source>
        <dbReference type="ARBA" id="ARBA00004370"/>
    </source>
</evidence>
<keyword evidence="8" id="KW-0067">ATP-binding</keyword>
<dbReference type="SUPFAM" id="SSF47384">
    <property type="entry name" value="Homodimeric domain of signal transducing histidine kinase"/>
    <property type="match status" value="1"/>
</dbReference>
<dbReference type="GO" id="GO:0005886">
    <property type="term" value="C:plasma membrane"/>
    <property type="evidence" value="ECO:0007669"/>
    <property type="project" value="TreeGrafter"/>
</dbReference>
<evidence type="ECO:0000256" key="6">
    <source>
        <dbReference type="ARBA" id="ARBA00022741"/>
    </source>
</evidence>
<keyword evidence="5" id="KW-0808">Transferase</keyword>
<keyword evidence="10 12" id="KW-0472">Membrane</keyword>
<keyword evidence="4" id="KW-0597">Phosphoprotein</keyword>
<dbReference type="InterPro" id="IPR000014">
    <property type="entry name" value="PAS"/>
</dbReference>
<feature type="coiled-coil region" evidence="11">
    <location>
        <begin position="461"/>
        <end position="498"/>
    </location>
</feature>
<gene>
    <name evidence="14" type="ORF">CVT23_14985</name>
</gene>
<feature type="transmembrane region" description="Helical" evidence="12">
    <location>
        <begin position="24"/>
        <end position="49"/>
    </location>
</feature>
<feature type="domain" description="Histidine kinase" evidence="13">
    <location>
        <begin position="505"/>
        <end position="723"/>
    </location>
</feature>
<sequence length="729" mass="78579">MSQPGSEKYVSNGAEWPSPPSGGVLHLASLLLLACSVAAVTTVLVLVFGGAAARQMVIFLAVAAGGMAGFVGNLIVTEYRRRQFAGRIFAELRQLCDGVAVYGPSGQALAPAGGALADLPGVDHRTWLAGNLAAAPFLLESEKPSTEPDAPARFAAGGTARVVLKGPGGLVLRLAQTRTALGPTLLLAHDISADRAREKDVQASERKFSELADVASDWIWETDHEHRFTFVSDRFEKLTRLPVGKLVERRLIEIADVRAAPVDIRALLKHMQEQDSFSDIIIPLRLAGPHGQLWIRFAGRPNIDDEGRFLGFQGVAADVTKEYHAEATAEEARRTLRDAIESASEGLAIYSANGDFVMCNRKLANDFAAAGHLLRSGGTLTGLITELLRTRQLRVPEMSPKTATASVMAEIDSAHMRREFLSSNNRWFRISANRSADDGTVLVFTDISEDKAHEAELAAKIDQLETVQTELLQQKETLSNLAENLSAARNEAEAANRAKSEFLAAMSHELRTPLNAVIGFSEVMQSESFGPLGSVRYREYAGDILESGRHLLTLINNILDLSKAEAGRLELYPQAVMVRDIIDASVRIACPRSMKTELAVLINPDATEIIADAQKLKQILINLISNAAKFTPDDGSIRISAVRRGGLTEISVADTGIGMKPEDIPGALTAFRQIDSSLGRKYEGTGLGLPLARRFAELHGGSLEIDSTLGEGTTVVVRIPDHVARAAVA</sequence>
<dbReference type="SUPFAM" id="SSF55874">
    <property type="entry name" value="ATPase domain of HSP90 chaperone/DNA topoisomerase II/histidine kinase"/>
    <property type="match status" value="1"/>
</dbReference>
<keyword evidence="12" id="KW-0812">Transmembrane</keyword>
<dbReference type="EC" id="2.7.13.3" evidence="3"/>
<evidence type="ECO:0000256" key="5">
    <source>
        <dbReference type="ARBA" id="ARBA00022679"/>
    </source>
</evidence>
<comment type="subcellular location">
    <subcellularLocation>
        <location evidence="2">Membrane</location>
    </subcellularLocation>
</comment>
<dbReference type="Proteomes" id="UP000229498">
    <property type="component" value="Unassembled WGS sequence"/>
</dbReference>
<dbReference type="SMART" id="SM00387">
    <property type="entry name" value="HATPase_c"/>
    <property type="match status" value="1"/>
</dbReference>
<evidence type="ECO:0000256" key="3">
    <source>
        <dbReference type="ARBA" id="ARBA00012438"/>
    </source>
</evidence>
<reference evidence="14 15" key="1">
    <citation type="submission" date="2017-11" db="EMBL/GenBank/DDBJ databases">
        <title>Draft genome sequence of Rhizobiales bacterium SY3-13.</title>
        <authorList>
            <person name="Sun C."/>
        </authorList>
    </citation>
    <scope>NUCLEOTIDE SEQUENCE [LARGE SCALE GENOMIC DNA]</scope>
    <source>
        <strain evidence="14 15">SY3-13</strain>
    </source>
</reference>
<dbReference type="Gene3D" id="3.30.565.10">
    <property type="entry name" value="Histidine kinase-like ATPase, C-terminal domain"/>
    <property type="match status" value="1"/>
</dbReference>
<dbReference type="AlphaFoldDB" id="A0A2M9FYW1"/>
<keyword evidence="9" id="KW-0902">Two-component regulatory system</keyword>
<dbReference type="Pfam" id="PF02518">
    <property type="entry name" value="HATPase_c"/>
    <property type="match status" value="1"/>
</dbReference>
<dbReference type="InterPro" id="IPR003594">
    <property type="entry name" value="HATPase_dom"/>
</dbReference>
<dbReference type="InterPro" id="IPR003661">
    <property type="entry name" value="HisK_dim/P_dom"/>
</dbReference>
<keyword evidence="6" id="KW-0547">Nucleotide-binding</keyword>
<dbReference type="CDD" id="cd00130">
    <property type="entry name" value="PAS"/>
    <property type="match status" value="1"/>
</dbReference>
<dbReference type="EMBL" id="PHIG01000039">
    <property type="protein sequence ID" value="PJK28648.1"/>
    <property type="molecule type" value="Genomic_DNA"/>
</dbReference>
<dbReference type="RefSeq" id="WP_109792392.1">
    <property type="nucleotide sequence ID" value="NZ_PHIG01000039.1"/>
</dbReference>
<dbReference type="InterPro" id="IPR005467">
    <property type="entry name" value="His_kinase_dom"/>
</dbReference>
<dbReference type="OrthoDB" id="9813151at2"/>
<dbReference type="GO" id="GO:0009927">
    <property type="term" value="F:histidine phosphotransfer kinase activity"/>
    <property type="evidence" value="ECO:0007669"/>
    <property type="project" value="TreeGrafter"/>
</dbReference>
<name>A0A2M9FYW1_9PROT</name>
<comment type="caution">
    <text evidence="14">The sequence shown here is derived from an EMBL/GenBank/DDBJ whole genome shotgun (WGS) entry which is preliminary data.</text>
</comment>
<dbReference type="CDD" id="cd00082">
    <property type="entry name" value="HisKA"/>
    <property type="match status" value="1"/>
</dbReference>
<dbReference type="PANTHER" id="PTHR43047">
    <property type="entry name" value="TWO-COMPONENT HISTIDINE PROTEIN KINASE"/>
    <property type="match status" value="1"/>
</dbReference>
<keyword evidence="15" id="KW-1185">Reference proteome</keyword>
<dbReference type="GO" id="GO:0005524">
    <property type="term" value="F:ATP binding"/>
    <property type="evidence" value="ECO:0007669"/>
    <property type="project" value="UniProtKB-KW"/>
</dbReference>
<dbReference type="InterPro" id="IPR035965">
    <property type="entry name" value="PAS-like_dom_sf"/>
</dbReference>
<dbReference type="PROSITE" id="PS50109">
    <property type="entry name" value="HIS_KIN"/>
    <property type="match status" value="1"/>
</dbReference>
<evidence type="ECO:0000313" key="15">
    <source>
        <dbReference type="Proteomes" id="UP000229498"/>
    </source>
</evidence>
<dbReference type="PANTHER" id="PTHR43047:SF63">
    <property type="entry name" value="HISTIDINE KINASE"/>
    <property type="match status" value="1"/>
</dbReference>
<feature type="transmembrane region" description="Helical" evidence="12">
    <location>
        <begin position="56"/>
        <end position="76"/>
    </location>
</feature>
<dbReference type="Gene3D" id="1.10.287.130">
    <property type="match status" value="1"/>
</dbReference>
<dbReference type="PRINTS" id="PR00344">
    <property type="entry name" value="BCTRLSENSOR"/>
</dbReference>
<evidence type="ECO:0000256" key="9">
    <source>
        <dbReference type="ARBA" id="ARBA00023012"/>
    </source>
</evidence>
<dbReference type="Pfam" id="PF12860">
    <property type="entry name" value="PAS_7"/>
    <property type="match status" value="1"/>
</dbReference>
<evidence type="ECO:0000256" key="7">
    <source>
        <dbReference type="ARBA" id="ARBA00022777"/>
    </source>
</evidence>
<evidence type="ECO:0000256" key="1">
    <source>
        <dbReference type="ARBA" id="ARBA00000085"/>
    </source>
</evidence>
<dbReference type="SMART" id="SM00091">
    <property type="entry name" value="PAS"/>
    <property type="match status" value="2"/>
</dbReference>
<dbReference type="GO" id="GO:0000155">
    <property type="term" value="F:phosphorelay sensor kinase activity"/>
    <property type="evidence" value="ECO:0007669"/>
    <property type="project" value="InterPro"/>
</dbReference>
<dbReference type="InterPro" id="IPR036890">
    <property type="entry name" value="HATPase_C_sf"/>
</dbReference>
<dbReference type="Gene3D" id="3.30.450.20">
    <property type="entry name" value="PAS domain"/>
    <property type="match status" value="2"/>
</dbReference>
<dbReference type="InterPro" id="IPR004358">
    <property type="entry name" value="Sig_transdc_His_kin-like_C"/>
</dbReference>
<proteinExistence type="predicted"/>
<dbReference type="Pfam" id="PF00512">
    <property type="entry name" value="HisKA"/>
    <property type="match status" value="1"/>
</dbReference>
<evidence type="ECO:0000256" key="12">
    <source>
        <dbReference type="SAM" id="Phobius"/>
    </source>
</evidence>
<organism evidence="14 15">
    <name type="scientific">Minwuia thermotolerans</name>
    <dbReference type="NCBI Taxonomy" id="2056226"/>
    <lineage>
        <taxon>Bacteria</taxon>
        <taxon>Pseudomonadati</taxon>
        <taxon>Pseudomonadota</taxon>
        <taxon>Alphaproteobacteria</taxon>
        <taxon>Minwuiales</taxon>
        <taxon>Minwuiaceae</taxon>
        <taxon>Minwuia</taxon>
    </lineage>
</organism>
<evidence type="ECO:0000313" key="14">
    <source>
        <dbReference type="EMBL" id="PJK28648.1"/>
    </source>
</evidence>
<accession>A0A2M9FYW1</accession>
<evidence type="ECO:0000256" key="11">
    <source>
        <dbReference type="SAM" id="Coils"/>
    </source>
</evidence>
<evidence type="ECO:0000256" key="4">
    <source>
        <dbReference type="ARBA" id="ARBA00022553"/>
    </source>
</evidence>
<dbReference type="SUPFAM" id="SSF55785">
    <property type="entry name" value="PYP-like sensor domain (PAS domain)"/>
    <property type="match status" value="2"/>
</dbReference>
<dbReference type="InterPro" id="IPR036097">
    <property type="entry name" value="HisK_dim/P_sf"/>
</dbReference>
<keyword evidence="12" id="KW-1133">Transmembrane helix</keyword>
<evidence type="ECO:0000259" key="13">
    <source>
        <dbReference type="PROSITE" id="PS50109"/>
    </source>
</evidence>
<keyword evidence="11" id="KW-0175">Coiled coil</keyword>
<evidence type="ECO:0000256" key="8">
    <source>
        <dbReference type="ARBA" id="ARBA00022840"/>
    </source>
</evidence>
<dbReference type="SMART" id="SM00388">
    <property type="entry name" value="HisKA"/>
    <property type="match status" value="1"/>
</dbReference>